<reference evidence="2" key="1">
    <citation type="submission" date="2019-03" db="EMBL/GenBank/DDBJ databases">
        <title>WGS assembly of Setaria viridis.</title>
        <authorList>
            <person name="Huang P."/>
            <person name="Jenkins J."/>
            <person name="Grimwood J."/>
            <person name="Barry K."/>
            <person name="Healey A."/>
            <person name="Mamidi S."/>
            <person name="Sreedasyam A."/>
            <person name="Shu S."/>
            <person name="Feldman M."/>
            <person name="Wu J."/>
            <person name="Yu Y."/>
            <person name="Chen C."/>
            <person name="Johnson J."/>
            <person name="Rokhsar D."/>
            <person name="Baxter I."/>
            <person name="Schmutz J."/>
            <person name="Brutnell T."/>
            <person name="Kellogg E."/>
        </authorList>
    </citation>
    <scope>NUCLEOTIDE SEQUENCE [LARGE SCALE GENOMIC DNA]</scope>
</reference>
<evidence type="ECO:0000256" key="1">
    <source>
        <dbReference type="SAM" id="MobiDB-lite"/>
    </source>
</evidence>
<dbReference type="Gramene" id="TKV92619">
    <property type="protein sequence ID" value="TKV92619"/>
    <property type="gene ID" value="SEVIR_9G172800v2"/>
</dbReference>
<evidence type="ECO:0000313" key="2">
    <source>
        <dbReference type="EMBL" id="TKV92619.1"/>
    </source>
</evidence>
<dbReference type="Proteomes" id="UP000298652">
    <property type="component" value="Chromosome 9"/>
</dbReference>
<accession>A0A4U6SUW3</accession>
<sequence length="116" mass="12903">MAVHHSTVFVLCPHSIGRRPGSAVHSAMEFQIRFVYLHSAIRDGFTHYGTSRPGVPDAKAELDDEMNGERSREHKENHHEATPLIWPGLGTAGLRSGWRLLICPRKARASQCHLAA</sequence>
<keyword evidence="3" id="KW-1185">Reference proteome</keyword>
<organism evidence="2 3">
    <name type="scientific">Setaria viridis</name>
    <name type="common">Green bristlegrass</name>
    <name type="synonym">Setaria italica subsp. viridis</name>
    <dbReference type="NCBI Taxonomy" id="4556"/>
    <lineage>
        <taxon>Eukaryota</taxon>
        <taxon>Viridiplantae</taxon>
        <taxon>Streptophyta</taxon>
        <taxon>Embryophyta</taxon>
        <taxon>Tracheophyta</taxon>
        <taxon>Spermatophyta</taxon>
        <taxon>Magnoliopsida</taxon>
        <taxon>Liliopsida</taxon>
        <taxon>Poales</taxon>
        <taxon>Poaceae</taxon>
        <taxon>PACMAD clade</taxon>
        <taxon>Panicoideae</taxon>
        <taxon>Panicodae</taxon>
        <taxon>Paniceae</taxon>
        <taxon>Cenchrinae</taxon>
        <taxon>Setaria</taxon>
    </lineage>
</organism>
<dbReference type="AlphaFoldDB" id="A0A4U6SUW3"/>
<name>A0A4U6SUW3_SETVI</name>
<gene>
    <name evidence="2" type="ORF">SEVIR_9G172800v2</name>
</gene>
<feature type="compositionally biased region" description="Basic and acidic residues" evidence="1">
    <location>
        <begin position="67"/>
        <end position="81"/>
    </location>
</feature>
<proteinExistence type="predicted"/>
<protein>
    <submittedName>
        <fullName evidence="2">Uncharacterized protein</fullName>
    </submittedName>
</protein>
<evidence type="ECO:0000313" key="3">
    <source>
        <dbReference type="Proteomes" id="UP000298652"/>
    </source>
</evidence>
<feature type="region of interest" description="Disordered" evidence="1">
    <location>
        <begin position="48"/>
        <end position="83"/>
    </location>
</feature>
<dbReference type="EMBL" id="CM016560">
    <property type="protein sequence ID" value="TKV92619.1"/>
    <property type="molecule type" value="Genomic_DNA"/>
</dbReference>